<evidence type="ECO:0000313" key="1">
    <source>
        <dbReference type="EMBL" id="MBB4701066.1"/>
    </source>
</evidence>
<dbReference type="EMBL" id="JACHND010000001">
    <property type="protein sequence ID" value="MBB4701066.1"/>
    <property type="molecule type" value="Genomic_DNA"/>
</dbReference>
<reference evidence="1 2" key="1">
    <citation type="submission" date="2020-08" db="EMBL/GenBank/DDBJ databases">
        <title>Sequencing the genomes of 1000 actinobacteria strains.</title>
        <authorList>
            <person name="Klenk H.-P."/>
        </authorList>
    </citation>
    <scope>NUCLEOTIDE SEQUENCE [LARGE SCALE GENOMIC DNA]</scope>
    <source>
        <strain evidence="1 2">DSM 45784</strain>
    </source>
</reference>
<evidence type="ECO:0000313" key="2">
    <source>
        <dbReference type="Proteomes" id="UP000542210"/>
    </source>
</evidence>
<gene>
    <name evidence="1" type="ORF">BJ982_002610</name>
</gene>
<name>A0A7W7GBK1_9ACTN</name>
<organism evidence="1 2">
    <name type="scientific">Sphaerisporangium siamense</name>
    <dbReference type="NCBI Taxonomy" id="795645"/>
    <lineage>
        <taxon>Bacteria</taxon>
        <taxon>Bacillati</taxon>
        <taxon>Actinomycetota</taxon>
        <taxon>Actinomycetes</taxon>
        <taxon>Streptosporangiales</taxon>
        <taxon>Streptosporangiaceae</taxon>
        <taxon>Sphaerisporangium</taxon>
    </lineage>
</organism>
<comment type="caution">
    <text evidence="1">The sequence shown here is derived from an EMBL/GenBank/DDBJ whole genome shotgun (WGS) entry which is preliminary data.</text>
</comment>
<dbReference type="Proteomes" id="UP000542210">
    <property type="component" value="Unassembled WGS sequence"/>
</dbReference>
<proteinExistence type="predicted"/>
<protein>
    <submittedName>
        <fullName evidence="1">Uncharacterized protein</fullName>
    </submittedName>
</protein>
<dbReference type="AlphaFoldDB" id="A0A7W7GBK1"/>
<sequence>MGWHNICRLDDTGNNRVRALMGGIAAIGHDGAVRVGFTHLNHSKKLPTQTVCALTC</sequence>
<accession>A0A7W7GBK1</accession>
<keyword evidence="2" id="KW-1185">Reference proteome</keyword>